<dbReference type="InterPro" id="IPR005467">
    <property type="entry name" value="His_kinase_dom"/>
</dbReference>
<dbReference type="CDD" id="cd00082">
    <property type="entry name" value="HisKA"/>
    <property type="match status" value="1"/>
</dbReference>
<protein>
    <recommendedName>
        <fullName evidence="3">histidine kinase</fullName>
        <ecNumber evidence="3">2.7.13.3</ecNumber>
    </recommendedName>
</protein>
<dbReference type="PANTHER" id="PTHR45436:SF15">
    <property type="entry name" value="SENSOR HISTIDINE KINASE CUSS"/>
    <property type="match status" value="1"/>
</dbReference>
<dbReference type="InterPro" id="IPR036097">
    <property type="entry name" value="HisK_dim/P_sf"/>
</dbReference>
<evidence type="ECO:0000256" key="5">
    <source>
        <dbReference type="ARBA" id="ARBA00022679"/>
    </source>
</evidence>
<dbReference type="SMART" id="SM00388">
    <property type="entry name" value="HisKA"/>
    <property type="match status" value="1"/>
</dbReference>
<comment type="catalytic activity">
    <reaction evidence="1">
        <text>ATP + protein L-histidine = ADP + protein N-phospho-L-histidine.</text>
        <dbReference type="EC" id="2.7.13.3"/>
    </reaction>
</comment>
<dbReference type="RefSeq" id="WP_071362071.1">
    <property type="nucleotide sequence ID" value="NZ_JRYB01000001.1"/>
</dbReference>
<evidence type="ECO:0000313" key="15">
    <source>
        <dbReference type="Proteomes" id="UP000180246"/>
    </source>
</evidence>
<dbReference type="PRINTS" id="PR00344">
    <property type="entry name" value="BCTRLSENSOR"/>
</dbReference>
<evidence type="ECO:0000259" key="13">
    <source>
        <dbReference type="PROSITE" id="PS50885"/>
    </source>
</evidence>
<dbReference type="Gene3D" id="3.30.565.10">
    <property type="entry name" value="Histidine kinase-like ATPase, C-terminal domain"/>
    <property type="match status" value="1"/>
</dbReference>
<evidence type="ECO:0000259" key="12">
    <source>
        <dbReference type="PROSITE" id="PS50109"/>
    </source>
</evidence>
<comment type="subcellular location">
    <subcellularLocation>
        <location evidence="2">Membrane</location>
        <topology evidence="2">Multi-pass membrane protein</topology>
    </subcellularLocation>
</comment>
<organism evidence="14 15">
    <name type="scientific">Massilia timonae</name>
    <dbReference type="NCBI Taxonomy" id="47229"/>
    <lineage>
        <taxon>Bacteria</taxon>
        <taxon>Pseudomonadati</taxon>
        <taxon>Pseudomonadota</taxon>
        <taxon>Betaproteobacteria</taxon>
        <taxon>Burkholderiales</taxon>
        <taxon>Oxalobacteraceae</taxon>
        <taxon>Telluria group</taxon>
        <taxon>Massilia</taxon>
    </lineage>
</organism>
<dbReference type="EMBL" id="JRYB01000001">
    <property type="protein sequence ID" value="OIJ39661.1"/>
    <property type="molecule type" value="Genomic_DNA"/>
</dbReference>
<dbReference type="InterPro" id="IPR003594">
    <property type="entry name" value="HATPase_dom"/>
</dbReference>
<evidence type="ECO:0000313" key="14">
    <source>
        <dbReference type="EMBL" id="OIJ39661.1"/>
    </source>
</evidence>
<evidence type="ECO:0000256" key="6">
    <source>
        <dbReference type="ARBA" id="ARBA00022692"/>
    </source>
</evidence>
<dbReference type="GO" id="GO:0000155">
    <property type="term" value="F:phosphorelay sensor kinase activity"/>
    <property type="evidence" value="ECO:0007669"/>
    <property type="project" value="InterPro"/>
</dbReference>
<dbReference type="EC" id="2.7.13.3" evidence="3"/>
<evidence type="ECO:0000256" key="2">
    <source>
        <dbReference type="ARBA" id="ARBA00004141"/>
    </source>
</evidence>
<keyword evidence="8 11" id="KW-1133">Transmembrane helix</keyword>
<keyword evidence="7" id="KW-0418">Kinase</keyword>
<dbReference type="PANTHER" id="PTHR45436">
    <property type="entry name" value="SENSOR HISTIDINE KINASE YKOH"/>
    <property type="match status" value="1"/>
</dbReference>
<gene>
    <name evidence="14" type="ORF">LO55_3032</name>
</gene>
<dbReference type="GO" id="GO:0005886">
    <property type="term" value="C:plasma membrane"/>
    <property type="evidence" value="ECO:0007669"/>
    <property type="project" value="TreeGrafter"/>
</dbReference>
<keyword evidence="9" id="KW-0902">Two-component regulatory system</keyword>
<feature type="domain" description="HAMP" evidence="13">
    <location>
        <begin position="183"/>
        <end position="234"/>
    </location>
</feature>
<accession>A0A1S2N3L6</accession>
<reference evidence="14 15" key="1">
    <citation type="submission" date="2014-10" db="EMBL/GenBank/DDBJ databases">
        <authorList>
            <person name="Seo M.-J."/>
            <person name="Seok Y.J."/>
            <person name="Cha I.-T."/>
        </authorList>
    </citation>
    <scope>NUCLEOTIDE SEQUENCE [LARGE SCALE GENOMIC DNA]</scope>
    <source>
        <strain evidence="14 15">NEU</strain>
    </source>
</reference>
<keyword evidence="4" id="KW-0597">Phosphoprotein</keyword>
<feature type="domain" description="Histidine kinase" evidence="12">
    <location>
        <begin position="242"/>
        <end position="459"/>
    </location>
</feature>
<dbReference type="Gene3D" id="1.10.287.130">
    <property type="match status" value="1"/>
</dbReference>
<proteinExistence type="predicted"/>
<dbReference type="Pfam" id="PF02518">
    <property type="entry name" value="HATPase_c"/>
    <property type="match status" value="1"/>
</dbReference>
<dbReference type="Proteomes" id="UP000180246">
    <property type="component" value="Unassembled WGS sequence"/>
</dbReference>
<dbReference type="SUPFAM" id="SSF55874">
    <property type="entry name" value="ATPase domain of HSP90 chaperone/DNA topoisomerase II/histidine kinase"/>
    <property type="match status" value="1"/>
</dbReference>
<evidence type="ECO:0000256" key="4">
    <source>
        <dbReference type="ARBA" id="ARBA00022553"/>
    </source>
</evidence>
<feature type="transmembrane region" description="Helical" evidence="11">
    <location>
        <begin position="12"/>
        <end position="37"/>
    </location>
</feature>
<dbReference type="InterPro" id="IPR004358">
    <property type="entry name" value="Sig_transdc_His_kin-like_C"/>
</dbReference>
<evidence type="ECO:0000256" key="10">
    <source>
        <dbReference type="ARBA" id="ARBA00023136"/>
    </source>
</evidence>
<dbReference type="InterPro" id="IPR003660">
    <property type="entry name" value="HAMP_dom"/>
</dbReference>
<sequence length="460" mass="50632">MLRRLANRPSSLFQRLMFSFAGVILGVAIIGLVWVFLEAKATQRSRTFSENKAHTANIQAHLSDVGPDVARMLPVLEEIEANRVRMFQELDYHSHVRVRVWLHGRLVYNSAPQWPDRLPEVATRDAYSWVRWEAHDKAQDILVERSHEVDDEWMFSIGGVGFLLSSTIFSLPLLLIPAWLIVGIGLRPLRSIASSIAQRSDGDLTPLPDSTYRELSPLVDAINGLMARLSQRIEHEHEFLTDAAHELKTPLAAIQINAHVLLSRAGSEMAERCAEPAAGLRSGVARATHTVHQLLALERARAEPQLDHPCPQTDVAEFVRDRVATAAHLAVQRNIEIEFHADGDGSVPLHLESMASAVDNLISNAIKYSPQDSRIAVRLHRIGHIYRLAIADQGPGIAPDLRDKVFERFYRVPGQEQSGSGLGLAIAERGAARNGGIIVLSDGEGGRGLTATIEFAGAAA</sequence>
<evidence type="ECO:0000256" key="1">
    <source>
        <dbReference type="ARBA" id="ARBA00000085"/>
    </source>
</evidence>
<dbReference type="InterPro" id="IPR036890">
    <property type="entry name" value="HATPase_C_sf"/>
</dbReference>
<dbReference type="PROSITE" id="PS50885">
    <property type="entry name" value="HAMP"/>
    <property type="match status" value="1"/>
</dbReference>
<keyword evidence="5" id="KW-0808">Transferase</keyword>
<name>A0A1S2N3L6_9BURK</name>
<dbReference type="SUPFAM" id="SSF47384">
    <property type="entry name" value="Homodimeric domain of signal transducing histidine kinase"/>
    <property type="match status" value="1"/>
</dbReference>
<keyword evidence="6 11" id="KW-0812">Transmembrane</keyword>
<evidence type="ECO:0000256" key="3">
    <source>
        <dbReference type="ARBA" id="ARBA00012438"/>
    </source>
</evidence>
<dbReference type="InterPro" id="IPR050428">
    <property type="entry name" value="TCS_sensor_his_kinase"/>
</dbReference>
<dbReference type="SMART" id="SM00387">
    <property type="entry name" value="HATPase_c"/>
    <property type="match status" value="1"/>
</dbReference>
<dbReference type="AlphaFoldDB" id="A0A1S2N3L6"/>
<dbReference type="PROSITE" id="PS50109">
    <property type="entry name" value="HIS_KIN"/>
    <property type="match status" value="1"/>
</dbReference>
<dbReference type="InterPro" id="IPR003661">
    <property type="entry name" value="HisK_dim/P_dom"/>
</dbReference>
<evidence type="ECO:0000256" key="7">
    <source>
        <dbReference type="ARBA" id="ARBA00022777"/>
    </source>
</evidence>
<dbReference type="CDD" id="cd00075">
    <property type="entry name" value="HATPase"/>
    <property type="match status" value="1"/>
</dbReference>
<dbReference type="Pfam" id="PF00512">
    <property type="entry name" value="HisKA"/>
    <property type="match status" value="1"/>
</dbReference>
<comment type="caution">
    <text evidence="14">The sequence shown here is derived from an EMBL/GenBank/DDBJ whole genome shotgun (WGS) entry which is preliminary data.</text>
</comment>
<feature type="transmembrane region" description="Helical" evidence="11">
    <location>
        <begin position="153"/>
        <end position="182"/>
    </location>
</feature>
<evidence type="ECO:0000256" key="8">
    <source>
        <dbReference type="ARBA" id="ARBA00022989"/>
    </source>
</evidence>
<evidence type="ECO:0000256" key="11">
    <source>
        <dbReference type="SAM" id="Phobius"/>
    </source>
</evidence>
<evidence type="ECO:0000256" key="9">
    <source>
        <dbReference type="ARBA" id="ARBA00023012"/>
    </source>
</evidence>
<keyword evidence="10 11" id="KW-0472">Membrane</keyword>